<dbReference type="Pfam" id="PF16087">
    <property type="entry name" value="DUF4817"/>
    <property type="match status" value="1"/>
</dbReference>
<dbReference type="InterPro" id="IPR032135">
    <property type="entry name" value="DUF4817"/>
</dbReference>
<evidence type="ECO:0000259" key="1">
    <source>
        <dbReference type="Pfam" id="PF16087"/>
    </source>
</evidence>
<comment type="caution">
    <text evidence="3">The sequence shown here is derived from an EMBL/GenBank/DDBJ whole genome shotgun (WGS) entry which is preliminary data.</text>
</comment>
<keyword evidence="4" id="KW-1185">Reference proteome</keyword>
<proteinExistence type="predicted"/>
<dbReference type="AlphaFoldDB" id="A0A4Y2NTJ1"/>
<gene>
    <name evidence="3" type="ORF">AVEN_170654_1</name>
    <name evidence="2" type="ORF">AVEN_232566_1</name>
</gene>
<evidence type="ECO:0000313" key="4">
    <source>
        <dbReference type="Proteomes" id="UP000499080"/>
    </source>
</evidence>
<dbReference type="EMBL" id="BGPR01129461">
    <property type="protein sequence ID" value="GBN42129.1"/>
    <property type="molecule type" value="Genomic_DNA"/>
</dbReference>
<feature type="domain" description="DUF4817" evidence="1">
    <location>
        <begin position="6"/>
        <end position="52"/>
    </location>
</feature>
<accession>A0A4Y2NTJ1</accession>
<reference evidence="3 4" key="1">
    <citation type="journal article" date="2019" name="Sci. Rep.">
        <title>Orb-weaving spider Araneus ventricosus genome elucidates the spidroin gene catalogue.</title>
        <authorList>
            <person name="Kono N."/>
            <person name="Nakamura H."/>
            <person name="Ohtoshi R."/>
            <person name="Moran D.A.P."/>
            <person name="Shinohara A."/>
            <person name="Yoshida Y."/>
            <person name="Fujiwara M."/>
            <person name="Mori M."/>
            <person name="Tomita M."/>
            <person name="Arakawa K."/>
        </authorList>
    </citation>
    <scope>NUCLEOTIDE SEQUENCE [LARGE SCALE GENOMIC DNA]</scope>
</reference>
<sequence length="103" mass="11917">MASPPQEKAQIVLWYAEHKSVITVQSMFRTVYKRNTPDAKSIKKWQKTFIETVSIQRRSGGNRRSLSDVEDIRQAFVRSPRKSIARAASELSMPRFVVCFIEN</sequence>
<dbReference type="OrthoDB" id="8192496at2759"/>
<evidence type="ECO:0000313" key="3">
    <source>
        <dbReference type="EMBL" id="GBN42183.1"/>
    </source>
</evidence>
<evidence type="ECO:0000313" key="2">
    <source>
        <dbReference type="EMBL" id="GBN42129.1"/>
    </source>
</evidence>
<dbReference type="EMBL" id="BGPR01129482">
    <property type="protein sequence ID" value="GBN42183.1"/>
    <property type="molecule type" value="Genomic_DNA"/>
</dbReference>
<organism evidence="3 4">
    <name type="scientific">Araneus ventricosus</name>
    <name type="common">Orbweaver spider</name>
    <name type="synonym">Epeira ventricosa</name>
    <dbReference type="NCBI Taxonomy" id="182803"/>
    <lineage>
        <taxon>Eukaryota</taxon>
        <taxon>Metazoa</taxon>
        <taxon>Ecdysozoa</taxon>
        <taxon>Arthropoda</taxon>
        <taxon>Chelicerata</taxon>
        <taxon>Arachnida</taxon>
        <taxon>Araneae</taxon>
        <taxon>Araneomorphae</taxon>
        <taxon>Entelegynae</taxon>
        <taxon>Araneoidea</taxon>
        <taxon>Araneidae</taxon>
        <taxon>Araneus</taxon>
    </lineage>
</organism>
<dbReference type="Proteomes" id="UP000499080">
    <property type="component" value="Unassembled WGS sequence"/>
</dbReference>
<name>A0A4Y2NTJ1_ARAVE</name>
<protein>
    <recommendedName>
        <fullName evidence="1">DUF4817 domain-containing protein</fullName>
    </recommendedName>
</protein>